<feature type="transmembrane region" description="Helical" evidence="1">
    <location>
        <begin position="42"/>
        <end position="62"/>
    </location>
</feature>
<evidence type="ECO:0000256" key="1">
    <source>
        <dbReference type="SAM" id="Phobius"/>
    </source>
</evidence>
<dbReference type="RefSeq" id="WP_118335049.1">
    <property type="nucleotide sequence ID" value="NZ_AP025567.1"/>
</dbReference>
<gene>
    <name evidence="2" type="ORF">DW099_08285</name>
</gene>
<evidence type="ECO:0000313" key="3">
    <source>
        <dbReference type="Proteomes" id="UP000284841"/>
    </source>
</evidence>
<reference evidence="2 3" key="1">
    <citation type="submission" date="2018-08" db="EMBL/GenBank/DDBJ databases">
        <title>A genome reference for cultivated species of the human gut microbiota.</title>
        <authorList>
            <person name="Zou Y."/>
            <person name="Xue W."/>
            <person name="Luo G."/>
        </authorList>
    </citation>
    <scope>NUCLEOTIDE SEQUENCE [LARGE SCALE GENOMIC DNA]</scope>
    <source>
        <strain evidence="2 3">AM07-24</strain>
    </source>
</reference>
<dbReference type="STRING" id="1776384.GCA_900086585_04003"/>
<protein>
    <submittedName>
        <fullName evidence="2">Uncharacterized protein</fullName>
    </submittedName>
</protein>
<dbReference type="OrthoDB" id="1097929at2"/>
<comment type="caution">
    <text evidence="2">The sequence shown here is derived from an EMBL/GenBank/DDBJ whole genome shotgun (WGS) entry which is preliminary data.</text>
</comment>
<keyword evidence="1" id="KW-1133">Transmembrane helix</keyword>
<accession>A0A415E472</accession>
<keyword evidence="1" id="KW-0812">Transmembrane</keyword>
<dbReference type="Proteomes" id="UP000284841">
    <property type="component" value="Unassembled WGS sequence"/>
</dbReference>
<proteinExistence type="predicted"/>
<keyword evidence="1" id="KW-0472">Membrane</keyword>
<feature type="transmembrane region" description="Helical" evidence="1">
    <location>
        <begin position="82"/>
        <end position="104"/>
    </location>
</feature>
<name>A0A415E472_9FIRM</name>
<dbReference type="AlphaFoldDB" id="A0A415E472"/>
<sequence>MEKYSLFHVKKKTLLCIAGCVWLAAGINVARLGILSYMQYQITWIHILLSMAVFCIFGMMFYRMSVKHSRRILGYEQEKRPLWHFFDLKSYCIMCFMMGGGIWFRSSGLAPGLFIGFFYTGLGCALALAGILFWINFFRVKPETS</sequence>
<dbReference type="EMBL" id="QRMS01000002">
    <property type="protein sequence ID" value="RHJ88389.1"/>
    <property type="molecule type" value="Genomic_DNA"/>
</dbReference>
<feature type="transmembrane region" description="Helical" evidence="1">
    <location>
        <begin position="116"/>
        <end position="138"/>
    </location>
</feature>
<evidence type="ECO:0000313" key="2">
    <source>
        <dbReference type="EMBL" id="RHJ88389.1"/>
    </source>
</evidence>
<keyword evidence="3" id="KW-1185">Reference proteome</keyword>
<organism evidence="2 3">
    <name type="scientific">Emergencia timonensis</name>
    <dbReference type="NCBI Taxonomy" id="1776384"/>
    <lineage>
        <taxon>Bacteria</taxon>
        <taxon>Bacillati</taxon>
        <taxon>Bacillota</taxon>
        <taxon>Clostridia</taxon>
        <taxon>Peptostreptococcales</taxon>
        <taxon>Anaerovoracaceae</taxon>
        <taxon>Emergencia</taxon>
    </lineage>
</organism>